<proteinExistence type="predicted"/>
<evidence type="ECO:0008006" key="3">
    <source>
        <dbReference type="Google" id="ProtNLM"/>
    </source>
</evidence>
<dbReference type="Proteomes" id="UP000005627">
    <property type="component" value="Chromosome 4"/>
</dbReference>
<organism evidence="1 2">
    <name type="scientific">Torulaspora delbrueckii</name>
    <name type="common">Yeast</name>
    <name type="synonym">Candida colliculosa</name>
    <dbReference type="NCBI Taxonomy" id="4950"/>
    <lineage>
        <taxon>Eukaryota</taxon>
        <taxon>Fungi</taxon>
        <taxon>Dikarya</taxon>
        <taxon>Ascomycota</taxon>
        <taxon>Saccharomycotina</taxon>
        <taxon>Saccharomycetes</taxon>
        <taxon>Saccharomycetales</taxon>
        <taxon>Saccharomycetaceae</taxon>
        <taxon>Torulaspora</taxon>
    </lineage>
</organism>
<keyword evidence="2" id="KW-1185">Reference proteome</keyword>
<dbReference type="EMBL" id="HE616745">
    <property type="protein sequence ID" value="CCE91924.1"/>
    <property type="molecule type" value="Genomic_DNA"/>
</dbReference>
<dbReference type="KEGG" id="tdl:TDEL_0D03400"/>
<dbReference type="HOGENOM" id="CLU_101862_0_0_1"/>
<dbReference type="RefSeq" id="XP_003681135.1">
    <property type="nucleotide sequence ID" value="XM_003681087.1"/>
</dbReference>
<dbReference type="eggNOG" id="ENOG502S36Y">
    <property type="taxonomic scope" value="Eukaryota"/>
</dbReference>
<dbReference type="SUPFAM" id="SSF52833">
    <property type="entry name" value="Thioredoxin-like"/>
    <property type="match status" value="1"/>
</dbReference>
<dbReference type="Gene3D" id="3.40.30.10">
    <property type="entry name" value="Glutaredoxin"/>
    <property type="match status" value="1"/>
</dbReference>
<dbReference type="InterPro" id="IPR036249">
    <property type="entry name" value="Thioredoxin-like_sf"/>
</dbReference>
<name>G8ZTI0_TORDE</name>
<sequence length="161" mass="18463">MFRVELTRIAGNNAKLKNPTRRLFWNWFSSGLGKGPETREPNQMFLSIRNENEMTDTLIASSKTPLIMNFTMRNNAPCDKLTGALNRIVTLETDKKVNVVDVETDWSGTKECTLRFGVNNIPMLVAVRKTFPVDYYTPKDLTNQDVDWYGLKAWIEKNADP</sequence>
<accession>G8ZTI0</accession>
<dbReference type="OrthoDB" id="19690at2759"/>
<protein>
    <recommendedName>
        <fullName evidence="3">Thioredoxin domain-containing protein</fullName>
    </recommendedName>
</protein>
<reference evidence="1 2" key="1">
    <citation type="journal article" date="2011" name="Proc. Natl. Acad. Sci. U.S.A.">
        <title>Evolutionary erosion of yeast sex chromosomes by mating-type switching accidents.</title>
        <authorList>
            <person name="Gordon J.L."/>
            <person name="Armisen D."/>
            <person name="Proux-Wera E."/>
            <person name="Oheigeartaigh S.S."/>
            <person name="Byrne K.P."/>
            <person name="Wolfe K.H."/>
        </authorList>
    </citation>
    <scope>NUCLEOTIDE SEQUENCE [LARGE SCALE GENOMIC DNA]</scope>
    <source>
        <strain evidence="2">ATCC 10662 / CBS 1146 / NBRC 0425 / NCYC 2629 / NRRL Y-866</strain>
    </source>
</reference>
<dbReference type="InParanoid" id="G8ZTI0"/>
<evidence type="ECO:0000313" key="2">
    <source>
        <dbReference type="Proteomes" id="UP000005627"/>
    </source>
</evidence>
<dbReference type="GeneID" id="11502358"/>
<dbReference type="AlphaFoldDB" id="G8ZTI0"/>
<evidence type="ECO:0000313" key="1">
    <source>
        <dbReference type="EMBL" id="CCE91924.1"/>
    </source>
</evidence>
<gene>
    <name evidence="1" type="primary">TDEL0D03400</name>
    <name evidence="1" type="ORF">TDEL_0D03400</name>
</gene>